<evidence type="ECO:0000313" key="3">
    <source>
        <dbReference type="Proteomes" id="UP000886523"/>
    </source>
</evidence>
<evidence type="ECO:0000313" key="2">
    <source>
        <dbReference type="EMBL" id="KAF9507119.1"/>
    </source>
</evidence>
<name>A0A9P6AKP4_9AGAM</name>
<comment type="caution">
    <text evidence="2">The sequence shown here is derived from an EMBL/GenBank/DDBJ whole genome shotgun (WGS) entry which is preliminary data.</text>
</comment>
<organism evidence="2 3">
    <name type="scientific">Hydnum rufescens UP504</name>
    <dbReference type="NCBI Taxonomy" id="1448309"/>
    <lineage>
        <taxon>Eukaryota</taxon>
        <taxon>Fungi</taxon>
        <taxon>Dikarya</taxon>
        <taxon>Basidiomycota</taxon>
        <taxon>Agaricomycotina</taxon>
        <taxon>Agaricomycetes</taxon>
        <taxon>Cantharellales</taxon>
        <taxon>Hydnaceae</taxon>
        <taxon>Hydnum</taxon>
    </lineage>
</organism>
<feature type="compositionally biased region" description="Low complexity" evidence="1">
    <location>
        <begin position="43"/>
        <end position="56"/>
    </location>
</feature>
<feature type="region of interest" description="Disordered" evidence="1">
    <location>
        <begin position="32"/>
        <end position="102"/>
    </location>
</feature>
<feature type="compositionally biased region" description="Pro residues" evidence="1">
    <location>
        <begin position="71"/>
        <end position="80"/>
    </location>
</feature>
<feature type="region of interest" description="Disordered" evidence="1">
    <location>
        <begin position="117"/>
        <end position="137"/>
    </location>
</feature>
<accession>A0A9P6AKP4</accession>
<dbReference type="AlphaFoldDB" id="A0A9P6AKP4"/>
<dbReference type="Proteomes" id="UP000886523">
    <property type="component" value="Unassembled WGS sequence"/>
</dbReference>
<keyword evidence="3" id="KW-1185">Reference proteome</keyword>
<sequence length="188" mass="19600">MTRLDPTTFLLISEFQASDDLLIRFVTAPATGKGRGGHIVDKAPAPQSSATASARSKIFFGTGHSTKAEGPPGPLPPPPNAGASDSARCRRARIPPSRLPTPTRKLSVIRRNVSSTSARDVSMARREGGLECGDGESRSCTYGLSSSGPFSSSSGAVSYPPLRGARESMALTNAERSSSSVAVTVLRI</sequence>
<proteinExistence type="predicted"/>
<reference evidence="2" key="1">
    <citation type="journal article" date="2020" name="Nat. Commun.">
        <title>Large-scale genome sequencing of mycorrhizal fungi provides insights into the early evolution of symbiotic traits.</title>
        <authorList>
            <person name="Miyauchi S."/>
            <person name="Kiss E."/>
            <person name="Kuo A."/>
            <person name="Drula E."/>
            <person name="Kohler A."/>
            <person name="Sanchez-Garcia M."/>
            <person name="Morin E."/>
            <person name="Andreopoulos B."/>
            <person name="Barry K.W."/>
            <person name="Bonito G."/>
            <person name="Buee M."/>
            <person name="Carver A."/>
            <person name="Chen C."/>
            <person name="Cichocki N."/>
            <person name="Clum A."/>
            <person name="Culley D."/>
            <person name="Crous P.W."/>
            <person name="Fauchery L."/>
            <person name="Girlanda M."/>
            <person name="Hayes R.D."/>
            <person name="Keri Z."/>
            <person name="LaButti K."/>
            <person name="Lipzen A."/>
            <person name="Lombard V."/>
            <person name="Magnuson J."/>
            <person name="Maillard F."/>
            <person name="Murat C."/>
            <person name="Nolan M."/>
            <person name="Ohm R.A."/>
            <person name="Pangilinan J."/>
            <person name="Pereira M.F."/>
            <person name="Perotto S."/>
            <person name="Peter M."/>
            <person name="Pfister S."/>
            <person name="Riley R."/>
            <person name="Sitrit Y."/>
            <person name="Stielow J.B."/>
            <person name="Szollosi G."/>
            <person name="Zifcakova L."/>
            <person name="Stursova M."/>
            <person name="Spatafora J.W."/>
            <person name="Tedersoo L."/>
            <person name="Vaario L.M."/>
            <person name="Yamada A."/>
            <person name="Yan M."/>
            <person name="Wang P."/>
            <person name="Xu J."/>
            <person name="Bruns T."/>
            <person name="Baldrian P."/>
            <person name="Vilgalys R."/>
            <person name="Dunand C."/>
            <person name="Henrissat B."/>
            <person name="Grigoriev I.V."/>
            <person name="Hibbett D."/>
            <person name="Nagy L.G."/>
            <person name="Martin F.M."/>
        </authorList>
    </citation>
    <scope>NUCLEOTIDE SEQUENCE</scope>
    <source>
        <strain evidence="2">UP504</strain>
    </source>
</reference>
<protein>
    <submittedName>
        <fullName evidence="2">Uncharacterized protein</fullName>
    </submittedName>
</protein>
<dbReference type="EMBL" id="MU129090">
    <property type="protein sequence ID" value="KAF9507119.1"/>
    <property type="molecule type" value="Genomic_DNA"/>
</dbReference>
<evidence type="ECO:0000256" key="1">
    <source>
        <dbReference type="SAM" id="MobiDB-lite"/>
    </source>
</evidence>
<gene>
    <name evidence="2" type="ORF">BS47DRAFT_348507</name>
</gene>